<evidence type="ECO:0000256" key="4">
    <source>
        <dbReference type="ARBA" id="ARBA00022737"/>
    </source>
</evidence>
<keyword evidence="6" id="KW-0966">Cell projection</keyword>
<keyword evidence="3" id="KW-0963">Cytoplasm</keyword>
<keyword evidence="5" id="KW-0206">Cytoskeleton</keyword>
<feature type="domain" description="DM10" evidence="7">
    <location>
        <begin position="380"/>
        <end position="480"/>
    </location>
</feature>
<dbReference type="InterPro" id="IPR040193">
    <property type="entry name" value="EFHC1/EFHC2/EFHB"/>
</dbReference>
<evidence type="ECO:0000256" key="5">
    <source>
        <dbReference type="ARBA" id="ARBA00023212"/>
    </source>
</evidence>
<dbReference type="Pfam" id="PF06565">
    <property type="entry name" value="DM10_dom"/>
    <property type="match status" value="3"/>
</dbReference>
<accession>A0ABQ7J9G2</accession>
<evidence type="ECO:0000313" key="9">
    <source>
        <dbReference type="Proteomes" id="UP000823046"/>
    </source>
</evidence>
<gene>
    <name evidence="8" type="ORF">IE077_003021</name>
</gene>
<feature type="domain" description="DM10" evidence="7">
    <location>
        <begin position="90"/>
        <end position="195"/>
    </location>
</feature>
<dbReference type="PANTHER" id="PTHR12086">
    <property type="entry name" value="EF-HAND DOMAIN C-TERMINAL CONTAINING PROTEIN"/>
    <property type="match status" value="1"/>
</dbReference>
<dbReference type="PROSITE" id="PS51336">
    <property type="entry name" value="DM10"/>
    <property type="match status" value="2"/>
</dbReference>
<evidence type="ECO:0000259" key="7">
    <source>
        <dbReference type="PROSITE" id="PS51336"/>
    </source>
</evidence>
<sequence>MANTPGSVSAPTTQYPSVLPQISSISCYPDSFQIKPCSENDQQQPITAAANFSKDLEKPQISMKAKERNEFVAPQNAPSLRILPRWLKYDQQVLRFFGYITNKIEDYHEENTYIRYLVLYFYLDNGTIKINEPKINNSGIVQGLYLKRHAVQHAELPRKIQIEDFKLGKEVNVYGQAIHLVDCDKFTRLFCKSEGLDIGEPTKIEWDPHVKKLINSRKSQSEAFLLDDFLDWKEHRNVANGGARKNAGLKQFLEHDRKILRFFGIWKNDNSDGRTCCTLLYFLADDTMEVVQTRTHGKLYSGEKIFLRKQRPSSTCVACACPGLLLDNPVKYIRQYYQEFLGREQANAIRVTEPHVQKIASTVAATAYIATSKHAPLLESNAALVFYARLHDATEDDKNRQFKMFVREANNGIFVREQKRKNSGRIEGTFAAESRKRNPETGGFYSSKDFFVGAIITIYSVPFEITGAESSTIQASGRHSIHIDEVKQLSGSSANCIKNITENDIAVLKSLYPTITRVESPEEINLDKLLGCIES</sequence>
<proteinExistence type="predicted"/>
<evidence type="ECO:0000256" key="6">
    <source>
        <dbReference type="ARBA" id="ARBA00023273"/>
    </source>
</evidence>
<reference evidence="8 9" key="1">
    <citation type="journal article" date="2020" name="bioRxiv">
        <title>Metabolic contributions of an alphaproteobacterial endosymbiont in the apicomplexan Cardiosporidium cionae.</title>
        <authorList>
            <person name="Hunter E.S."/>
            <person name="Paight C.J."/>
            <person name="Lane C.E."/>
        </authorList>
    </citation>
    <scope>NUCLEOTIDE SEQUENCE [LARGE SCALE GENOMIC DNA]</scope>
    <source>
        <strain evidence="8">ESH_2018</strain>
    </source>
</reference>
<evidence type="ECO:0000313" key="8">
    <source>
        <dbReference type="EMBL" id="KAF8820574.1"/>
    </source>
</evidence>
<organism evidence="8 9">
    <name type="scientific">Cardiosporidium cionae</name>
    <dbReference type="NCBI Taxonomy" id="476202"/>
    <lineage>
        <taxon>Eukaryota</taxon>
        <taxon>Sar</taxon>
        <taxon>Alveolata</taxon>
        <taxon>Apicomplexa</taxon>
        <taxon>Aconoidasida</taxon>
        <taxon>Nephromycida</taxon>
        <taxon>Cardiosporidium</taxon>
    </lineage>
</organism>
<protein>
    <submittedName>
        <fullName evidence="8">EF hand family protein</fullName>
    </submittedName>
</protein>
<evidence type="ECO:0000256" key="3">
    <source>
        <dbReference type="ARBA" id="ARBA00022490"/>
    </source>
</evidence>
<evidence type="ECO:0000256" key="2">
    <source>
        <dbReference type="ARBA" id="ARBA00004245"/>
    </source>
</evidence>
<keyword evidence="9" id="KW-1185">Reference proteome</keyword>
<dbReference type="EMBL" id="JADAQX010000351">
    <property type="protein sequence ID" value="KAF8820574.1"/>
    <property type="molecule type" value="Genomic_DNA"/>
</dbReference>
<evidence type="ECO:0000256" key="1">
    <source>
        <dbReference type="ARBA" id="ARBA00004138"/>
    </source>
</evidence>
<dbReference type="SMART" id="SM00676">
    <property type="entry name" value="DM10"/>
    <property type="match status" value="2"/>
</dbReference>
<comment type="caution">
    <text evidence="8">The sequence shown here is derived from an EMBL/GenBank/DDBJ whole genome shotgun (WGS) entry which is preliminary data.</text>
</comment>
<name>A0ABQ7J9G2_9APIC</name>
<dbReference type="Proteomes" id="UP000823046">
    <property type="component" value="Unassembled WGS sequence"/>
</dbReference>
<comment type="subcellular location">
    <subcellularLocation>
        <location evidence="1">Cell projection</location>
        <location evidence="1">Cilium</location>
    </subcellularLocation>
    <subcellularLocation>
        <location evidence="2">Cytoplasm</location>
        <location evidence="2">Cytoskeleton</location>
    </subcellularLocation>
</comment>
<keyword evidence="4" id="KW-0677">Repeat</keyword>
<dbReference type="InterPro" id="IPR006602">
    <property type="entry name" value="DM10_dom"/>
</dbReference>
<dbReference type="Gene3D" id="2.30.29.170">
    <property type="match status" value="3"/>
</dbReference>